<keyword evidence="4" id="KW-1185">Reference proteome</keyword>
<evidence type="ECO:0000259" key="2">
    <source>
        <dbReference type="Pfam" id="PF08327"/>
    </source>
</evidence>
<dbReference type="SUPFAM" id="SSF55961">
    <property type="entry name" value="Bet v1-like"/>
    <property type="match status" value="1"/>
</dbReference>
<comment type="caution">
    <text evidence="3">The sequence shown here is derived from an EMBL/GenBank/DDBJ whole genome shotgun (WGS) entry which is preliminary data.</text>
</comment>
<dbReference type="Gene3D" id="3.30.530.20">
    <property type="match status" value="1"/>
</dbReference>
<sequence length="164" mass="19116">MSETVELVITRTFNAPRELVFEMFTHSEHLKHWWGPTGWTLEVIQLDARPGGCFHFRMRADENVMWSKFIYREISTPEKLVYVSSFCDEEGNITRAPFIQTLPLEILNTFTFEEQNGNTMLTLRTMPLSATEEELETFKSMHDGMQQGFGATFDQLEQYMAAKE</sequence>
<evidence type="ECO:0000256" key="1">
    <source>
        <dbReference type="ARBA" id="ARBA00006817"/>
    </source>
</evidence>
<proteinExistence type="inferred from homology"/>
<protein>
    <submittedName>
        <fullName evidence="3">SRPBCC domain-containing protein</fullName>
    </submittedName>
</protein>
<comment type="similarity">
    <text evidence="1">Belongs to the AHA1 family.</text>
</comment>
<evidence type="ECO:0000313" key="3">
    <source>
        <dbReference type="EMBL" id="MDP4097179.1"/>
    </source>
</evidence>
<dbReference type="EMBL" id="JAPCKK010000016">
    <property type="protein sequence ID" value="MDP4097179.1"/>
    <property type="molecule type" value="Genomic_DNA"/>
</dbReference>
<feature type="domain" description="Activator of Hsp90 ATPase homologue 1/2-like C-terminal" evidence="2">
    <location>
        <begin position="14"/>
        <end position="160"/>
    </location>
</feature>
<name>A0ABT9FR81_9BACL</name>
<gene>
    <name evidence="3" type="ORF">OIN60_10395</name>
</gene>
<dbReference type="RefSeq" id="WP_305754799.1">
    <property type="nucleotide sequence ID" value="NZ_JAPCKK010000016.1"/>
</dbReference>
<dbReference type="Proteomes" id="UP001241848">
    <property type="component" value="Unassembled WGS sequence"/>
</dbReference>
<evidence type="ECO:0000313" key="4">
    <source>
        <dbReference type="Proteomes" id="UP001241848"/>
    </source>
</evidence>
<dbReference type="InterPro" id="IPR013538">
    <property type="entry name" value="ASHA1/2-like_C"/>
</dbReference>
<dbReference type="Pfam" id="PF08327">
    <property type="entry name" value="AHSA1"/>
    <property type="match status" value="1"/>
</dbReference>
<dbReference type="CDD" id="cd07814">
    <property type="entry name" value="SRPBCC_CalC_Aha1-like"/>
    <property type="match status" value="1"/>
</dbReference>
<dbReference type="InterPro" id="IPR023393">
    <property type="entry name" value="START-like_dom_sf"/>
</dbReference>
<accession>A0ABT9FR81</accession>
<organism evidence="3 4">
    <name type="scientific">Paenibacillus zeirhizosphaerae</name>
    <dbReference type="NCBI Taxonomy" id="2987519"/>
    <lineage>
        <taxon>Bacteria</taxon>
        <taxon>Bacillati</taxon>
        <taxon>Bacillota</taxon>
        <taxon>Bacilli</taxon>
        <taxon>Bacillales</taxon>
        <taxon>Paenibacillaceae</taxon>
        <taxon>Paenibacillus</taxon>
    </lineage>
</organism>
<reference evidence="3 4" key="1">
    <citation type="submission" date="2022-10" db="EMBL/GenBank/DDBJ databases">
        <title>Paenibacillus description and whole genome data of maize root bacterial community.</title>
        <authorList>
            <person name="Marton D."/>
            <person name="Farkas M."/>
            <person name="Cserhati M."/>
        </authorList>
    </citation>
    <scope>NUCLEOTIDE SEQUENCE [LARGE SCALE GENOMIC DNA]</scope>
    <source>
        <strain evidence="3 4">P96</strain>
    </source>
</reference>